<name>A0A9J6D9V1_RHIMP</name>
<evidence type="ECO:0000313" key="4">
    <source>
        <dbReference type="Proteomes" id="UP000821866"/>
    </source>
</evidence>
<dbReference type="VEuPathDB" id="VectorBase:LOC119176937"/>
<reference evidence="3" key="2">
    <citation type="submission" date="2021-09" db="EMBL/GenBank/DDBJ databases">
        <authorList>
            <person name="Jia N."/>
            <person name="Wang J."/>
            <person name="Shi W."/>
            <person name="Du L."/>
            <person name="Sun Y."/>
            <person name="Zhan W."/>
            <person name="Jiang J."/>
            <person name="Wang Q."/>
            <person name="Zhang B."/>
            <person name="Ji P."/>
            <person name="Sakyi L.B."/>
            <person name="Cui X."/>
            <person name="Yuan T."/>
            <person name="Jiang B."/>
            <person name="Yang W."/>
            <person name="Lam T.T.-Y."/>
            <person name="Chang Q."/>
            <person name="Ding S."/>
            <person name="Wang X."/>
            <person name="Zhu J."/>
            <person name="Ruan X."/>
            <person name="Zhao L."/>
            <person name="Wei J."/>
            <person name="Que T."/>
            <person name="Du C."/>
            <person name="Cheng J."/>
            <person name="Dai P."/>
            <person name="Han X."/>
            <person name="Huang E."/>
            <person name="Gao Y."/>
            <person name="Liu J."/>
            <person name="Shao H."/>
            <person name="Ye R."/>
            <person name="Li L."/>
            <person name="Wei W."/>
            <person name="Wang X."/>
            <person name="Wang C."/>
            <person name="Huo Q."/>
            <person name="Li W."/>
            <person name="Guo W."/>
            <person name="Chen H."/>
            <person name="Chen S."/>
            <person name="Zhou L."/>
            <person name="Zhou L."/>
            <person name="Ni X."/>
            <person name="Tian J."/>
            <person name="Zhou Y."/>
            <person name="Sheng Y."/>
            <person name="Liu T."/>
            <person name="Pan Y."/>
            <person name="Xia L."/>
            <person name="Li J."/>
            <person name="Zhao F."/>
            <person name="Cao W."/>
        </authorList>
    </citation>
    <scope>NUCLEOTIDE SEQUENCE</scope>
    <source>
        <strain evidence="3">Rmic-2018</strain>
        <tissue evidence="3">Larvae</tissue>
    </source>
</reference>
<feature type="compositionally biased region" description="Basic and acidic residues" evidence="1">
    <location>
        <begin position="26"/>
        <end position="36"/>
    </location>
</feature>
<keyword evidence="4" id="KW-1185">Reference proteome</keyword>
<evidence type="ECO:0000313" key="3">
    <source>
        <dbReference type="EMBL" id="KAH8018729.1"/>
    </source>
</evidence>
<reference evidence="3" key="1">
    <citation type="journal article" date="2020" name="Cell">
        <title>Large-Scale Comparative Analyses of Tick Genomes Elucidate Their Genetic Diversity and Vector Capacities.</title>
        <authorList>
            <consortium name="Tick Genome and Microbiome Consortium (TIGMIC)"/>
            <person name="Jia N."/>
            <person name="Wang J."/>
            <person name="Shi W."/>
            <person name="Du L."/>
            <person name="Sun Y."/>
            <person name="Zhan W."/>
            <person name="Jiang J.F."/>
            <person name="Wang Q."/>
            <person name="Zhang B."/>
            <person name="Ji P."/>
            <person name="Bell-Sakyi L."/>
            <person name="Cui X.M."/>
            <person name="Yuan T.T."/>
            <person name="Jiang B.G."/>
            <person name="Yang W.F."/>
            <person name="Lam T.T."/>
            <person name="Chang Q.C."/>
            <person name="Ding S.J."/>
            <person name="Wang X.J."/>
            <person name="Zhu J.G."/>
            <person name="Ruan X.D."/>
            <person name="Zhao L."/>
            <person name="Wei J.T."/>
            <person name="Ye R.Z."/>
            <person name="Que T.C."/>
            <person name="Du C.H."/>
            <person name="Zhou Y.H."/>
            <person name="Cheng J.X."/>
            <person name="Dai P.F."/>
            <person name="Guo W.B."/>
            <person name="Han X.H."/>
            <person name="Huang E.J."/>
            <person name="Li L.F."/>
            <person name="Wei W."/>
            <person name="Gao Y.C."/>
            <person name="Liu J.Z."/>
            <person name="Shao H.Z."/>
            <person name="Wang X."/>
            <person name="Wang C.C."/>
            <person name="Yang T.C."/>
            <person name="Huo Q.B."/>
            <person name="Li W."/>
            <person name="Chen H.Y."/>
            <person name="Chen S.E."/>
            <person name="Zhou L.G."/>
            <person name="Ni X.B."/>
            <person name="Tian J.H."/>
            <person name="Sheng Y."/>
            <person name="Liu T."/>
            <person name="Pan Y.S."/>
            <person name="Xia L.Y."/>
            <person name="Li J."/>
            <person name="Zhao F."/>
            <person name="Cao W.C."/>
        </authorList>
    </citation>
    <scope>NUCLEOTIDE SEQUENCE</scope>
    <source>
        <strain evidence="3">Rmic-2018</strain>
    </source>
</reference>
<evidence type="ECO:0000256" key="1">
    <source>
        <dbReference type="SAM" id="MobiDB-lite"/>
    </source>
</evidence>
<feature type="domain" description="Ribosomal RNA-processing protein 14/surfeit locus protein 6 C-terminal" evidence="2">
    <location>
        <begin position="40"/>
        <end position="164"/>
    </location>
</feature>
<evidence type="ECO:0000259" key="2">
    <source>
        <dbReference type="Pfam" id="PF04935"/>
    </source>
</evidence>
<organism evidence="3 4">
    <name type="scientific">Rhipicephalus microplus</name>
    <name type="common">Cattle tick</name>
    <name type="synonym">Boophilus microplus</name>
    <dbReference type="NCBI Taxonomy" id="6941"/>
    <lineage>
        <taxon>Eukaryota</taxon>
        <taxon>Metazoa</taxon>
        <taxon>Ecdysozoa</taxon>
        <taxon>Arthropoda</taxon>
        <taxon>Chelicerata</taxon>
        <taxon>Arachnida</taxon>
        <taxon>Acari</taxon>
        <taxon>Parasitiformes</taxon>
        <taxon>Ixodida</taxon>
        <taxon>Ixodoidea</taxon>
        <taxon>Ixodidae</taxon>
        <taxon>Rhipicephalinae</taxon>
        <taxon>Rhipicephalus</taxon>
        <taxon>Boophilus</taxon>
    </lineage>
</organism>
<proteinExistence type="predicted"/>
<accession>A0A9J6D9V1</accession>
<dbReference type="Pfam" id="PF04935">
    <property type="entry name" value="SURF6"/>
    <property type="match status" value="1"/>
</dbReference>
<comment type="caution">
    <text evidence="3">The sequence shown here is derived from an EMBL/GenBank/DDBJ whole genome shotgun (WGS) entry which is preliminary data.</text>
</comment>
<dbReference type="InterPro" id="IPR029190">
    <property type="entry name" value="Rrp14/SURF6_C"/>
</dbReference>
<dbReference type="Proteomes" id="UP000821866">
    <property type="component" value="Chromosome 8"/>
</dbReference>
<protein>
    <recommendedName>
        <fullName evidence="2">Ribosomal RNA-processing protein 14/surfeit locus protein 6 C-terminal domain-containing protein</fullName>
    </recommendedName>
</protein>
<dbReference type="AlphaFoldDB" id="A0A9J6D9V1"/>
<gene>
    <name evidence="3" type="ORF">HPB51_010985</name>
</gene>
<dbReference type="EMBL" id="JABSTU010000010">
    <property type="protein sequence ID" value="KAH8018729.1"/>
    <property type="molecule type" value="Genomic_DNA"/>
</dbReference>
<feature type="region of interest" description="Disordered" evidence="1">
    <location>
        <begin position="26"/>
        <end position="61"/>
    </location>
</feature>
<sequence>MHSAVIKRVRFLAEPRRHFSCNIEALRDKGPAGGERKAKKQATKPAAKPTQNKLPKPSQGSLAAARYRKAKKTSQEAAAFYCDSCAEEAQKKRKYHGALDKKEEIKVRGAHIFMKTSLKRCDKRQQTSAKWEITEQVEQRQMERQEKLRDNIKARRKTKPQTKMSFKKKDHIVPGFWEDIGVLVSARLWHMKKKQGGV</sequence>